<proteinExistence type="predicted"/>
<dbReference type="Proteomes" id="UP000298050">
    <property type="component" value="Unassembled WGS sequence"/>
</dbReference>
<dbReference type="EMBL" id="SRLE01000010">
    <property type="protein sequence ID" value="TGD72297.1"/>
    <property type="molecule type" value="Genomic_DNA"/>
</dbReference>
<comment type="caution">
    <text evidence="1">The sequence shown here is derived from an EMBL/GenBank/DDBJ whole genome shotgun (WGS) entry which is preliminary data.</text>
</comment>
<dbReference type="RefSeq" id="WP_135445395.1">
    <property type="nucleotide sequence ID" value="NZ_SRLE01000010.1"/>
</dbReference>
<reference evidence="1 2" key="1">
    <citation type="submission" date="2019-04" db="EMBL/GenBank/DDBJ databases">
        <title>Taxonomy of novel Haliea sp. from mangrove soil of West Coast of India.</title>
        <authorList>
            <person name="Verma A."/>
            <person name="Kumar P."/>
            <person name="Krishnamurthi S."/>
        </authorList>
    </citation>
    <scope>NUCLEOTIDE SEQUENCE [LARGE SCALE GENOMIC DNA]</scope>
    <source>
        <strain evidence="1 2">SAOS-164</strain>
    </source>
</reference>
<gene>
    <name evidence="1" type="ORF">E4634_15130</name>
</gene>
<dbReference type="PANTHER" id="PTHR36451">
    <property type="entry name" value="PAPS-DEPENDENT SULFOTRANSFERASE STF3"/>
    <property type="match status" value="1"/>
</dbReference>
<dbReference type="Gene3D" id="3.40.50.300">
    <property type="entry name" value="P-loop containing nucleotide triphosphate hydrolases"/>
    <property type="match status" value="1"/>
</dbReference>
<accession>A0A4Z0LYQ8</accession>
<dbReference type="InterPro" id="IPR027417">
    <property type="entry name" value="P-loop_NTPase"/>
</dbReference>
<dbReference type="PANTHER" id="PTHR36451:SF1">
    <property type="entry name" value="OMEGA-HYDROXY-BETA-DIHYDROMENAQUINONE-9 SULFOTRANSFERASE STF3"/>
    <property type="match status" value="1"/>
</dbReference>
<name>A0A4Z0LYQ8_9GAMM</name>
<sequence>MAWDPKWTAPTRFYRSEDYLHEAAIAMTGLTDFGEDDYQTGLAVVLASMDADPSFTPAGRQLAWDAVLLTLMARLYTQEGWKAHPQWQYNAIEKPLVITGLVRSGTTALHKLMGADPQFQGLEHWLTVAPMPRPPREEWESHPAYQRALNYLARLFGVSPEAAATHNIVAHEYDECLELQRQNFTSNRWACTWYSGGYDAWWQSQDERPSFDRYVDILKLIGCYDQRRWLLKNPGTAGHLAWLFEHFPDACVVQMHRHPLRAVPSISSTIQFIHRAFEGEGAEVTAPLLGVREMHKWIDAIEAGYPVREQHEDRFMDVYHKDLHADPMGTIRQIYERFEIEMSADAERLIGERIRANPEGQVEHRYDLADFGLTEQGILARYRWYLERFQPQL</sequence>
<dbReference type="InterPro" id="IPR052736">
    <property type="entry name" value="Stf3_sulfotransferase"/>
</dbReference>
<evidence type="ECO:0000313" key="1">
    <source>
        <dbReference type="EMBL" id="TGD72297.1"/>
    </source>
</evidence>
<dbReference type="SUPFAM" id="SSF52540">
    <property type="entry name" value="P-loop containing nucleoside triphosphate hydrolases"/>
    <property type="match status" value="1"/>
</dbReference>
<dbReference type="OrthoDB" id="9777890at2"/>
<keyword evidence="2" id="KW-1185">Reference proteome</keyword>
<evidence type="ECO:0000313" key="2">
    <source>
        <dbReference type="Proteomes" id="UP000298050"/>
    </source>
</evidence>
<dbReference type="GO" id="GO:0016740">
    <property type="term" value="F:transferase activity"/>
    <property type="evidence" value="ECO:0007669"/>
    <property type="project" value="UniProtKB-KW"/>
</dbReference>
<dbReference type="Pfam" id="PF13469">
    <property type="entry name" value="Sulfotransfer_3"/>
    <property type="match status" value="1"/>
</dbReference>
<dbReference type="AlphaFoldDB" id="A0A4Z0LYQ8"/>
<organism evidence="1 2">
    <name type="scientific">Mangrovimicrobium sediminis</name>
    <dbReference type="NCBI Taxonomy" id="2562682"/>
    <lineage>
        <taxon>Bacteria</taxon>
        <taxon>Pseudomonadati</taxon>
        <taxon>Pseudomonadota</taxon>
        <taxon>Gammaproteobacteria</taxon>
        <taxon>Cellvibrionales</taxon>
        <taxon>Halieaceae</taxon>
        <taxon>Mangrovimicrobium</taxon>
    </lineage>
</organism>
<protein>
    <submittedName>
        <fullName evidence="1">Sulfotransferase</fullName>
    </submittedName>
</protein>
<keyword evidence="1" id="KW-0808">Transferase</keyword>